<accession>A0ABU4H1S4</accession>
<gene>
    <name evidence="3" type="ORF">R8Z58_10950</name>
</gene>
<dbReference type="PANTHER" id="PTHR43462:SF1">
    <property type="entry name" value="ALANYL-TRNA EDITING PROTEIN AARSD1"/>
    <property type="match status" value="1"/>
</dbReference>
<proteinExistence type="predicted"/>
<evidence type="ECO:0000313" key="4">
    <source>
        <dbReference type="Proteomes" id="UP001283109"/>
    </source>
</evidence>
<keyword evidence="4" id="KW-1185">Reference proteome</keyword>
<dbReference type="EMBL" id="JAWQEV010000003">
    <property type="protein sequence ID" value="MDW4573287.1"/>
    <property type="molecule type" value="Genomic_DNA"/>
</dbReference>
<protein>
    <submittedName>
        <fullName evidence="3">Metal-dependent hydrolase</fullName>
    </submittedName>
</protein>
<keyword evidence="3" id="KW-0378">Hydrolase</keyword>
<evidence type="ECO:0000313" key="3">
    <source>
        <dbReference type="EMBL" id="MDW4573287.1"/>
    </source>
</evidence>
<sequence length="289" mass="29593">MIPASGTVVDYPGGATASRGTVVHVADVGDGRLAVVLDRTAFHPVDTAWPDQPADRGTLRVNGAEHDVLDAVVGATDGGPLLLGPDVPVRTGTEGWTFVVAHVVDAAAPVSEGDAAEVTVDAAYRTALSAGHTACHLASLALDAALAGAWRKETPVDALGAPAFDALAIEESRILPDGSRDVYRIGKSLRRKGFDPAALDDVEGVAARVDAQLAEWIAAGGAVRIDRDGDALADRRAWVCELAGAEVRIPCGGTHLTSLGELAAASVSFAVTPVEGGLELVMTTTAERA</sequence>
<dbReference type="GO" id="GO:0016787">
    <property type="term" value="F:hydrolase activity"/>
    <property type="evidence" value="ECO:0007669"/>
    <property type="project" value="UniProtKB-KW"/>
</dbReference>
<evidence type="ECO:0000256" key="2">
    <source>
        <dbReference type="ARBA" id="ARBA00022833"/>
    </source>
</evidence>
<dbReference type="SUPFAM" id="SSF55186">
    <property type="entry name" value="ThrRS/AlaRS common domain"/>
    <property type="match status" value="1"/>
</dbReference>
<keyword evidence="2" id="KW-0862">Zinc</keyword>
<dbReference type="PANTHER" id="PTHR43462">
    <property type="entry name" value="ALANYL-TRNA EDITING PROTEIN"/>
    <property type="match status" value="1"/>
</dbReference>
<dbReference type="InterPro" id="IPR018163">
    <property type="entry name" value="Thr/Ala-tRNA-synth_IIc_edit"/>
</dbReference>
<keyword evidence="1" id="KW-0479">Metal-binding</keyword>
<comment type="caution">
    <text evidence="3">The sequence shown here is derived from an EMBL/GenBank/DDBJ whole genome shotgun (WGS) entry which is preliminary data.</text>
</comment>
<dbReference type="Proteomes" id="UP001283109">
    <property type="component" value="Unassembled WGS sequence"/>
</dbReference>
<name>A0ABU4H1S4_9MICO</name>
<reference evidence="3 4" key="1">
    <citation type="submission" date="2023-11" db="EMBL/GenBank/DDBJ databases">
        <title>Draft genome sequence of Microbacterium arthrosphaerae JCM 30492.</title>
        <authorList>
            <person name="Zhang G."/>
            <person name="Ding Y."/>
        </authorList>
    </citation>
    <scope>NUCLEOTIDE SEQUENCE [LARGE SCALE GENOMIC DNA]</scope>
    <source>
        <strain evidence="3 4">JCM 30492</strain>
    </source>
</reference>
<evidence type="ECO:0000256" key="1">
    <source>
        <dbReference type="ARBA" id="ARBA00022723"/>
    </source>
</evidence>
<dbReference type="RefSeq" id="WP_318353800.1">
    <property type="nucleotide sequence ID" value="NZ_JAWQEV010000003.1"/>
</dbReference>
<dbReference type="InterPro" id="IPR051335">
    <property type="entry name" value="Alanyl-tRNA_Editing_Enzymes"/>
</dbReference>
<dbReference type="Gene3D" id="3.30.980.10">
    <property type="entry name" value="Threonyl-trna Synthetase, Chain A, domain 2"/>
    <property type="match status" value="1"/>
</dbReference>
<organism evidence="3 4">
    <name type="scientific">Microbacterium arthrosphaerae</name>
    <dbReference type="NCBI Taxonomy" id="792652"/>
    <lineage>
        <taxon>Bacteria</taxon>
        <taxon>Bacillati</taxon>
        <taxon>Actinomycetota</taxon>
        <taxon>Actinomycetes</taxon>
        <taxon>Micrococcales</taxon>
        <taxon>Microbacteriaceae</taxon>
        <taxon>Microbacterium</taxon>
    </lineage>
</organism>